<dbReference type="OrthoDB" id="9780825at2"/>
<protein>
    <recommendedName>
        <fullName evidence="3">Deoxyhypusine synthase</fullName>
    </recommendedName>
</protein>
<accession>A0A1M6C6S2</accession>
<gene>
    <name evidence="1" type="ORF">SAMN02745165_00427</name>
</gene>
<evidence type="ECO:0008006" key="3">
    <source>
        <dbReference type="Google" id="ProtNLM"/>
    </source>
</evidence>
<evidence type="ECO:0000313" key="1">
    <source>
        <dbReference type="EMBL" id="SHI56695.1"/>
    </source>
</evidence>
<sequence>MKKTYFPISLEKISTYSLTSRDNKVNVDEHFAAPPNADASFAEFWHSLPDLLGAESLRGVVKAIVNAKKKNRPVVLAMGGHVIKCGLQPVLKKLIESGIITAVATNGSVTIHDYEVSLAGATSEDVGAVLQSGDFGFSRETGQGMNAALADGRTKGWGFGESIGRAIIENDHPYKKFSLLACCVENEIPITVHVAVGTDIIHQHPQADGATIGELSMQDFRLLSSVVADLGDGGVWLNVGSAVLLPEVFLKALSIVQNLGHKVDDFTTANFDMIQHYRPLQNVVKRPTSGQGRGYTITGHHEINIPLLAHAVLNELRESE</sequence>
<dbReference type="RefSeq" id="WP_072905088.1">
    <property type="nucleotide sequence ID" value="NZ_FQZT01000001.1"/>
</dbReference>
<evidence type="ECO:0000313" key="2">
    <source>
        <dbReference type="Proteomes" id="UP000184171"/>
    </source>
</evidence>
<dbReference type="AlphaFoldDB" id="A0A1M6C6S2"/>
<dbReference type="EMBL" id="FQZT01000001">
    <property type="protein sequence ID" value="SHI56695.1"/>
    <property type="molecule type" value="Genomic_DNA"/>
</dbReference>
<name>A0A1M6C6S2_MALRU</name>
<organism evidence="1 2">
    <name type="scientific">Malonomonas rubra DSM 5091</name>
    <dbReference type="NCBI Taxonomy" id="1122189"/>
    <lineage>
        <taxon>Bacteria</taxon>
        <taxon>Pseudomonadati</taxon>
        <taxon>Thermodesulfobacteriota</taxon>
        <taxon>Desulfuromonadia</taxon>
        <taxon>Desulfuromonadales</taxon>
        <taxon>Geopsychrobacteraceae</taxon>
        <taxon>Malonomonas</taxon>
    </lineage>
</organism>
<reference evidence="1 2" key="1">
    <citation type="submission" date="2016-11" db="EMBL/GenBank/DDBJ databases">
        <authorList>
            <person name="Jaros S."/>
            <person name="Januszkiewicz K."/>
            <person name="Wedrychowicz H."/>
        </authorList>
    </citation>
    <scope>NUCLEOTIDE SEQUENCE [LARGE SCALE GENOMIC DNA]</scope>
    <source>
        <strain evidence="1 2">DSM 5091</strain>
    </source>
</reference>
<dbReference type="Proteomes" id="UP000184171">
    <property type="component" value="Unassembled WGS sequence"/>
</dbReference>
<dbReference type="STRING" id="1122189.SAMN02745165_00427"/>
<dbReference type="Gene3D" id="3.40.50.10690">
    <property type="entry name" value="putative lor/sdh protein like domains"/>
    <property type="match status" value="1"/>
</dbReference>
<proteinExistence type="predicted"/>
<keyword evidence="2" id="KW-1185">Reference proteome</keyword>